<sequence>MDENDSQSQEGPFNANIEAIIADSGIWMIIPHDEYHYGRFGFNDDRTAAQSFLFFATNMYFTQTSFRGEDQEMFRKKESHEERFARRLREGYDFSWLEELNERCGPQEEEDAGILRLYPLRPPEEKWLGPYDKTEHLFPPEEFDFLLYEGPILHDPPSFSACVGID</sequence>
<keyword evidence="2" id="KW-1185">Reference proteome</keyword>
<evidence type="ECO:0000313" key="2">
    <source>
        <dbReference type="Proteomes" id="UP001043456"/>
    </source>
</evidence>
<dbReference type="Proteomes" id="UP001043456">
    <property type="component" value="Unassembled WGS sequence"/>
</dbReference>
<dbReference type="EMBL" id="BHVY01000003">
    <property type="protein sequence ID" value="GIJ84976.1"/>
    <property type="molecule type" value="Genomic_DNA"/>
</dbReference>
<reference evidence="1 2" key="1">
    <citation type="submission" date="2018-10" db="EMBL/GenBank/DDBJ databases">
        <title>Pan-genome distribution and transcriptional activeness of fungal secondary metabolism genes in Aspergillus section Fumigati.</title>
        <authorList>
            <person name="Takahashi H."/>
            <person name="Umemura M."/>
            <person name="Ninomiya A."/>
            <person name="Kusuya Y."/>
            <person name="Urayama S."/>
            <person name="Shimizu M."/>
            <person name="Watanabe A."/>
            <person name="Kamei K."/>
            <person name="Yaguchi T."/>
            <person name="Hagiwara D."/>
        </authorList>
    </citation>
    <scope>NUCLEOTIDE SEQUENCE [LARGE SCALE GENOMIC DNA]</scope>
    <source>
        <strain evidence="1 2">IFM 55266</strain>
    </source>
</reference>
<proteinExistence type="predicted"/>
<name>A0A9P3B572_9EURO</name>
<dbReference type="RefSeq" id="XP_043155723.1">
    <property type="nucleotide sequence ID" value="XM_043299788.1"/>
</dbReference>
<dbReference type="AlphaFoldDB" id="A0A9P3B572"/>
<gene>
    <name evidence="1" type="ORF">Asppvi_003831</name>
</gene>
<accession>A0A9P3B572</accession>
<organism evidence="1 2">
    <name type="scientific">Aspergillus pseudoviridinutans</name>
    <dbReference type="NCBI Taxonomy" id="1517512"/>
    <lineage>
        <taxon>Eukaryota</taxon>
        <taxon>Fungi</taxon>
        <taxon>Dikarya</taxon>
        <taxon>Ascomycota</taxon>
        <taxon>Pezizomycotina</taxon>
        <taxon>Eurotiomycetes</taxon>
        <taxon>Eurotiomycetidae</taxon>
        <taxon>Eurotiales</taxon>
        <taxon>Aspergillaceae</taxon>
        <taxon>Aspergillus</taxon>
        <taxon>Aspergillus subgen. Fumigati</taxon>
    </lineage>
</organism>
<dbReference type="OrthoDB" id="3535423at2759"/>
<dbReference type="GeneID" id="67002443"/>
<comment type="caution">
    <text evidence="1">The sequence shown here is derived from an EMBL/GenBank/DDBJ whole genome shotgun (WGS) entry which is preliminary data.</text>
</comment>
<evidence type="ECO:0000313" key="1">
    <source>
        <dbReference type="EMBL" id="GIJ84976.1"/>
    </source>
</evidence>
<protein>
    <submittedName>
        <fullName evidence="1">Uncharacterized protein</fullName>
    </submittedName>
</protein>